<evidence type="ECO:0000313" key="9">
    <source>
        <dbReference type="Proteomes" id="UP000029224"/>
    </source>
</evidence>
<evidence type="ECO:0000256" key="3">
    <source>
        <dbReference type="ARBA" id="ARBA00022989"/>
    </source>
</evidence>
<keyword evidence="3 7" id="KW-1133">Transmembrane helix</keyword>
<organism evidence="8 9">
    <name type="scientific">Vibrio maritimus</name>
    <dbReference type="NCBI Taxonomy" id="990268"/>
    <lineage>
        <taxon>Bacteria</taxon>
        <taxon>Pseudomonadati</taxon>
        <taxon>Pseudomonadota</taxon>
        <taxon>Gammaproteobacteria</taxon>
        <taxon>Vibrionales</taxon>
        <taxon>Vibrionaceae</taxon>
        <taxon>Vibrio</taxon>
    </lineage>
</organism>
<reference evidence="8 9" key="1">
    <citation type="submission" date="2014-09" db="EMBL/GenBank/DDBJ databases">
        <title>Vibrio maritimus JCM 19240. (C210) whole genome shotgun sequence.</title>
        <authorList>
            <person name="Sawabe T."/>
            <person name="Meirelles P."/>
            <person name="Nakanishi M."/>
            <person name="Sayaka M."/>
            <person name="Hattori M."/>
            <person name="Ohkuma M."/>
        </authorList>
    </citation>
    <scope>NUCLEOTIDE SEQUENCE [LARGE SCALE GENOMIC DNA]</scope>
    <source>
        <strain evidence="8 9">JCM 19240</strain>
    </source>
</reference>
<evidence type="ECO:0000313" key="8">
    <source>
        <dbReference type="EMBL" id="GAL38064.1"/>
    </source>
</evidence>
<dbReference type="GO" id="GO:0009252">
    <property type="term" value="P:peptidoglycan biosynthetic process"/>
    <property type="evidence" value="ECO:0007669"/>
    <property type="project" value="UniProtKB-UniRule"/>
</dbReference>
<dbReference type="AlphaFoldDB" id="A0A090TH71"/>
<feature type="site" description="Important for catalytic activity" evidence="7">
    <location>
        <position position="218"/>
    </location>
</feature>
<keyword evidence="9" id="KW-1185">Reference proteome</keyword>
<dbReference type="CDD" id="cd08010">
    <property type="entry name" value="MltG_like"/>
    <property type="match status" value="1"/>
</dbReference>
<accession>A0A090TH71</accession>
<comment type="caution">
    <text evidence="8">The sequence shown here is derived from an EMBL/GenBank/DDBJ whole genome shotgun (WGS) entry which is preliminary data.</text>
</comment>
<dbReference type="HAMAP" id="MF_02065">
    <property type="entry name" value="MltG"/>
    <property type="match status" value="1"/>
</dbReference>
<sequence>MLKKFVLLVIVLCAIAAGGFVYVKNSVETFITQPLNIEQSELVTVQRGNSLNTIIGKFVANQWIEPTDFESLIRRFHPELTQIKVGTFELKPGMNFEQAINEIIQGQEYQLAITFIEGSTFKEWRQQFAIAEHLEHATEEMTEVEIAKALGIEHEKLEGLFLAETYHYSVGDSDLDILKRANGKLEKILNESWEQKQDKLPLKNQYEALILASIIEKETSVPSERERVASVFVNRLNKGMRLQTDPTVIYGMGDRYDGNIRKKDLRERTPYNTYVINGLPPTPIAMPGKASIMASVNPEDSNYLYFVASGTGGHVFSKNLRDHNRAVQQYLKQLRSRK</sequence>
<keyword evidence="2 7" id="KW-0812">Transmembrane</keyword>
<dbReference type="Gene3D" id="3.30.160.60">
    <property type="entry name" value="Classic Zinc Finger"/>
    <property type="match status" value="2"/>
</dbReference>
<keyword evidence="7" id="KW-0997">Cell inner membrane</keyword>
<evidence type="ECO:0000256" key="5">
    <source>
        <dbReference type="ARBA" id="ARBA00023239"/>
    </source>
</evidence>
<dbReference type="InterPro" id="IPR003770">
    <property type="entry name" value="MLTG-like"/>
</dbReference>
<dbReference type="EC" id="4.2.2.29" evidence="7"/>
<keyword evidence="6 7" id="KW-0961">Cell wall biogenesis/degradation</keyword>
<dbReference type="PANTHER" id="PTHR30518">
    <property type="entry name" value="ENDOLYTIC MUREIN TRANSGLYCOSYLASE"/>
    <property type="match status" value="1"/>
</dbReference>
<dbReference type="GO" id="GO:0008932">
    <property type="term" value="F:lytic endotransglycosylase activity"/>
    <property type="evidence" value="ECO:0007669"/>
    <property type="project" value="UniProtKB-UniRule"/>
</dbReference>
<dbReference type="EMBL" id="BBMT01000025">
    <property type="protein sequence ID" value="GAL38064.1"/>
    <property type="molecule type" value="Genomic_DNA"/>
</dbReference>
<comment type="similarity">
    <text evidence="7">Belongs to the transglycosylase MltG family.</text>
</comment>
<evidence type="ECO:0000256" key="4">
    <source>
        <dbReference type="ARBA" id="ARBA00023136"/>
    </source>
</evidence>
<keyword evidence="4 7" id="KW-0472">Membrane</keyword>
<proteinExistence type="inferred from homology"/>
<dbReference type="GO" id="GO:0005886">
    <property type="term" value="C:plasma membrane"/>
    <property type="evidence" value="ECO:0007669"/>
    <property type="project" value="UniProtKB-UniRule"/>
</dbReference>
<dbReference type="GO" id="GO:0071555">
    <property type="term" value="P:cell wall organization"/>
    <property type="evidence" value="ECO:0007669"/>
    <property type="project" value="UniProtKB-KW"/>
</dbReference>
<comment type="catalytic activity">
    <reaction evidence="7">
        <text>a peptidoglycan chain = a peptidoglycan chain with N-acetyl-1,6-anhydromuramyl-[peptide] at the reducing end + a peptidoglycan chain with N-acetylglucosamine at the non-reducing end.</text>
        <dbReference type="EC" id="4.2.2.29"/>
    </reaction>
</comment>
<dbReference type="PANTHER" id="PTHR30518:SF2">
    <property type="entry name" value="ENDOLYTIC MUREIN TRANSGLYCOSYLASE"/>
    <property type="match status" value="1"/>
</dbReference>
<dbReference type="Proteomes" id="UP000029224">
    <property type="component" value="Unassembled WGS sequence"/>
</dbReference>
<name>A0A090TH71_9VIBR</name>
<keyword evidence="1 7" id="KW-1003">Cell membrane</keyword>
<dbReference type="OrthoDB" id="9814591at2"/>
<dbReference type="Pfam" id="PF02618">
    <property type="entry name" value="YceG"/>
    <property type="match status" value="1"/>
</dbReference>
<protein>
    <recommendedName>
        <fullName evidence="7">Endolytic murein transglycosylase</fullName>
        <ecNumber evidence="7">4.2.2.29</ecNumber>
    </recommendedName>
    <alternativeName>
        <fullName evidence="7">Peptidoglycan lytic transglycosylase</fullName>
    </alternativeName>
    <alternativeName>
        <fullName evidence="7">Peptidoglycan polymerization terminase</fullName>
    </alternativeName>
</protein>
<evidence type="ECO:0000256" key="6">
    <source>
        <dbReference type="ARBA" id="ARBA00023316"/>
    </source>
</evidence>
<dbReference type="FunFam" id="3.30.160.60:FF:000242">
    <property type="entry name" value="Endolytic murein transglycosylase"/>
    <property type="match status" value="1"/>
</dbReference>
<evidence type="ECO:0000256" key="2">
    <source>
        <dbReference type="ARBA" id="ARBA00022692"/>
    </source>
</evidence>
<evidence type="ECO:0000256" key="1">
    <source>
        <dbReference type="ARBA" id="ARBA00022475"/>
    </source>
</evidence>
<evidence type="ECO:0000256" key="7">
    <source>
        <dbReference type="HAMAP-Rule" id="MF_02065"/>
    </source>
</evidence>
<gene>
    <name evidence="7" type="primary">mltG</name>
    <name evidence="8" type="ORF">JCM19240_3801</name>
</gene>
<keyword evidence="5 7" id="KW-0456">Lyase</keyword>
<dbReference type="NCBIfam" id="TIGR00247">
    <property type="entry name" value="endolytic transglycosylase MltG"/>
    <property type="match status" value="1"/>
</dbReference>
<comment type="function">
    <text evidence="7">Functions as a peptidoglycan terminase that cleaves nascent peptidoglycan strands endolytically to terminate their elongation.</text>
</comment>
<reference evidence="8 9" key="2">
    <citation type="submission" date="2014-09" db="EMBL/GenBank/DDBJ databases">
        <authorList>
            <consortium name="NBRP consortium"/>
            <person name="Sawabe T."/>
            <person name="Meirelles P."/>
            <person name="Nakanishi M."/>
            <person name="Sayaka M."/>
            <person name="Hattori M."/>
            <person name="Ohkuma M."/>
        </authorList>
    </citation>
    <scope>NUCLEOTIDE SEQUENCE [LARGE SCALE GENOMIC DNA]</scope>
    <source>
        <strain evidence="8 9">JCM 19240</strain>
    </source>
</reference>